<dbReference type="EMBL" id="BMAC01001134">
    <property type="protein sequence ID" value="GFQ05938.1"/>
    <property type="molecule type" value="Genomic_DNA"/>
</dbReference>
<proteinExistence type="predicted"/>
<protein>
    <submittedName>
        <fullName evidence="1">Indole-3-acetic acid-amido synthetase gh3.2</fullName>
    </submittedName>
</protein>
<sequence>MFCWPVADEIRSIINIFYPAIDYSSDFSRIFSELICGFIERGWMLGIEYSILPLMRKVRGQSRRVGRVLEGFKMKYKILKHWRRPEAKIAPTRRTSSRMRRPQSI</sequence>
<reference evidence="1" key="1">
    <citation type="submission" date="2020-07" db="EMBL/GenBank/DDBJ databases">
        <title>Ethylene signaling mediates host invasion by parasitic plants.</title>
        <authorList>
            <person name="Yoshida S."/>
        </authorList>
    </citation>
    <scope>NUCLEOTIDE SEQUENCE</scope>
    <source>
        <strain evidence="1">Okayama</strain>
    </source>
</reference>
<evidence type="ECO:0000313" key="1">
    <source>
        <dbReference type="EMBL" id="GFQ05938.1"/>
    </source>
</evidence>
<comment type="caution">
    <text evidence="1">The sequence shown here is derived from an EMBL/GenBank/DDBJ whole genome shotgun (WGS) entry which is preliminary data.</text>
</comment>
<dbReference type="Proteomes" id="UP000653305">
    <property type="component" value="Unassembled WGS sequence"/>
</dbReference>
<organism evidence="1 2">
    <name type="scientific">Phtheirospermum japonicum</name>
    <dbReference type="NCBI Taxonomy" id="374723"/>
    <lineage>
        <taxon>Eukaryota</taxon>
        <taxon>Viridiplantae</taxon>
        <taxon>Streptophyta</taxon>
        <taxon>Embryophyta</taxon>
        <taxon>Tracheophyta</taxon>
        <taxon>Spermatophyta</taxon>
        <taxon>Magnoliopsida</taxon>
        <taxon>eudicotyledons</taxon>
        <taxon>Gunneridae</taxon>
        <taxon>Pentapetalae</taxon>
        <taxon>asterids</taxon>
        <taxon>lamiids</taxon>
        <taxon>Lamiales</taxon>
        <taxon>Orobanchaceae</taxon>
        <taxon>Orobanchaceae incertae sedis</taxon>
        <taxon>Phtheirospermum</taxon>
    </lineage>
</organism>
<accession>A0A830CZU1</accession>
<name>A0A830CZU1_9LAMI</name>
<keyword evidence="2" id="KW-1185">Reference proteome</keyword>
<gene>
    <name evidence="1" type="ORF">PHJA_002737800</name>
</gene>
<dbReference type="AlphaFoldDB" id="A0A830CZU1"/>
<evidence type="ECO:0000313" key="2">
    <source>
        <dbReference type="Proteomes" id="UP000653305"/>
    </source>
</evidence>